<evidence type="ECO:0000256" key="5">
    <source>
        <dbReference type="PROSITE-ProRule" id="PRU01248"/>
    </source>
</evidence>
<dbReference type="EMBL" id="BSOB01000057">
    <property type="protein sequence ID" value="GLQ95143.1"/>
    <property type="molecule type" value="Genomic_DNA"/>
</dbReference>
<evidence type="ECO:0000256" key="1">
    <source>
        <dbReference type="ARBA" id="ARBA00008857"/>
    </source>
</evidence>
<keyword evidence="2" id="KW-0229">DNA integration</keyword>
<dbReference type="SUPFAM" id="SSF56349">
    <property type="entry name" value="DNA breaking-rejoining enzymes"/>
    <property type="match status" value="1"/>
</dbReference>
<dbReference type="InterPro" id="IPR010998">
    <property type="entry name" value="Integrase_recombinase_N"/>
</dbReference>
<evidence type="ECO:0000313" key="8">
    <source>
        <dbReference type="EMBL" id="GLQ95143.1"/>
    </source>
</evidence>
<dbReference type="InterPro" id="IPR025166">
    <property type="entry name" value="Integrase_DNA_bind_dom"/>
</dbReference>
<feature type="domain" description="Core-binding (CB)" evidence="7">
    <location>
        <begin position="118"/>
        <end position="199"/>
    </location>
</feature>
<keyword evidence="4" id="KW-0233">DNA recombination</keyword>
<dbReference type="PROSITE" id="PS51898">
    <property type="entry name" value="TYR_RECOMBINASE"/>
    <property type="match status" value="1"/>
</dbReference>
<evidence type="ECO:0000313" key="9">
    <source>
        <dbReference type="Proteomes" id="UP001156670"/>
    </source>
</evidence>
<evidence type="ECO:0000256" key="3">
    <source>
        <dbReference type="ARBA" id="ARBA00023125"/>
    </source>
</evidence>
<accession>A0ABQ5XXP9</accession>
<name>A0ABQ5XXP9_9GAMM</name>
<dbReference type="Pfam" id="PF13356">
    <property type="entry name" value="Arm-DNA-bind_3"/>
    <property type="match status" value="1"/>
</dbReference>
<dbReference type="PANTHER" id="PTHR30629:SF2">
    <property type="entry name" value="PROPHAGE INTEGRASE INTS-RELATED"/>
    <property type="match status" value="1"/>
</dbReference>
<dbReference type="InterPro" id="IPR002104">
    <property type="entry name" value="Integrase_catalytic"/>
</dbReference>
<dbReference type="Pfam" id="PF22022">
    <property type="entry name" value="Phage_int_M"/>
    <property type="match status" value="1"/>
</dbReference>
<dbReference type="Gene3D" id="1.10.443.10">
    <property type="entry name" value="Intergrase catalytic core"/>
    <property type="match status" value="1"/>
</dbReference>
<dbReference type="Gene3D" id="3.30.160.390">
    <property type="entry name" value="Integrase, DNA-binding domain"/>
    <property type="match status" value="1"/>
</dbReference>
<evidence type="ECO:0000256" key="2">
    <source>
        <dbReference type="ARBA" id="ARBA00022908"/>
    </source>
</evidence>
<evidence type="ECO:0000259" key="7">
    <source>
        <dbReference type="PROSITE" id="PS51900"/>
    </source>
</evidence>
<gene>
    <name evidence="8" type="ORF">GCM10007901_40980</name>
</gene>
<proteinExistence type="inferred from homology"/>
<dbReference type="CDD" id="cd00801">
    <property type="entry name" value="INT_P4_C"/>
    <property type="match status" value="1"/>
</dbReference>
<dbReference type="InterPro" id="IPR038488">
    <property type="entry name" value="Integrase_DNA-bd_sf"/>
</dbReference>
<evidence type="ECO:0000256" key="4">
    <source>
        <dbReference type="ARBA" id="ARBA00023172"/>
    </source>
</evidence>
<evidence type="ECO:0000259" key="6">
    <source>
        <dbReference type="PROSITE" id="PS51898"/>
    </source>
</evidence>
<dbReference type="InterPro" id="IPR050808">
    <property type="entry name" value="Phage_Integrase"/>
</dbReference>
<comment type="similarity">
    <text evidence="1">Belongs to the 'phage' integrase family.</text>
</comment>
<keyword evidence="3 5" id="KW-0238">DNA-binding</keyword>
<dbReference type="InterPro" id="IPR011010">
    <property type="entry name" value="DNA_brk_join_enz"/>
</dbReference>
<protein>
    <submittedName>
        <fullName evidence="8">Integrase</fullName>
    </submittedName>
</protein>
<comment type="caution">
    <text evidence="8">The sequence shown here is derived from an EMBL/GenBank/DDBJ whole genome shotgun (WGS) entry which is preliminary data.</text>
</comment>
<keyword evidence="9" id="KW-1185">Reference proteome</keyword>
<organism evidence="8 9">
    <name type="scientific">Dyella acidisoli</name>
    <dbReference type="NCBI Taxonomy" id="1867834"/>
    <lineage>
        <taxon>Bacteria</taxon>
        <taxon>Pseudomonadati</taxon>
        <taxon>Pseudomonadota</taxon>
        <taxon>Gammaproteobacteria</taxon>
        <taxon>Lysobacterales</taxon>
        <taxon>Rhodanobacteraceae</taxon>
        <taxon>Dyella</taxon>
    </lineage>
</organism>
<sequence>MRGYVRGYKDPVGVSGWKFVMASDTGKLTVLAIKAAKPGKHFDGGGLYLHVQKGGRYWRMKYRHSGKEKLLALGVYPEVSLSEARQRRDAARALLRDGDDPGAMKRVRKVADKVAASNTFDAIAAEWLKRQKPRMAEATFAKAKWTLDDLVSPWIGNRPIAEIDAPEMLRVLRRIEERGAHETAHRTKQRCSQIFRYAISTGRAKHDPTGDLRGALAPVVTKSRAAITDPQAVGELLRAIDGYGGGLVARSALKLAPLVFVRPGELRHAEWDEFDLDSAMWRIPAGKMKMREEHIVPLPSQAIAVLRELHPLTGRSRYVFPGERNASRPMSENTVNAALRRMGFDKNTMTGHGFRAMASTCLNEMGWKPDVIERQLAHAERNKVRAAYNRAQYLDERKKMMQTWANYLDSLRDSVNKVVPMRKKAQGNG</sequence>
<dbReference type="InterPro" id="IPR053876">
    <property type="entry name" value="Phage_int_M"/>
</dbReference>
<dbReference type="InterPro" id="IPR013762">
    <property type="entry name" value="Integrase-like_cat_sf"/>
</dbReference>
<dbReference type="Pfam" id="PF00589">
    <property type="entry name" value="Phage_integrase"/>
    <property type="match status" value="1"/>
</dbReference>
<dbReference type="PROSITE" id="PS51900">
    <property type="entry name" value="CB"/>
    <property type="match status" value="1"/>
</dbReference>
<dbReference type="InterPro" id="IPR044068">
    <property type="entry name" value="CB"/>
</dbReference>
<dbReference type="PANTHER" id="PTHR30629">
    <property type="entry name" value="PROPHAGE INTEGRASE"/>
    <property type="match status" value="1"/>
</dbReference>
<reference evidence="9" key="1">
    <citation type="journal article" date="2019" name="Int. J. Syst. Evol. Microbiol.">
        <title>The Global Catalogue of Microorganisms (GCM) 10K type strain sequencing project: providing services to taxonomists for standard genome sequencing and annotation.</title>
        <authorList>
            <consortium name="The Broad Institute Genomics Platform"/>
            <consortium name="The Broad Institute Genome Sequencing Center for Infectious Disease"/>
            <person name="Wu L."/>
            <person name="Ma J."/>
        </authorList>
    </citation>
    <scope>NUCLEOTIDE SEQUENCE [LARGE SCALE GENOMIC DNA]</scope>
    <source>
        <strain evidence="9">NBRC 111980</strain>
    </source>
</reference>
<feature type="domain" description="Tyr recombinase" evidence="6">
    <location>
        <begin position="223"/>
        <end position="401"/>
    </location>
</feature>
<dbReference type="Gene3D" id="1.10.150.130">
    <property type="match status" value="1"/>
</dbReference>
<dbReference type="Proteomes" id="UP001156670">
    <property type="component" value="Unassembled WGS sequence"/>
</dbReference>